<feature type="compositionally biased region" description="Basic and acidic residues" evidence="1">
    <location>
        <begin position="1"/>
        <end position="15"/>
    </location>
</feature>
<accession>A0A9Q1KNF4</accession>
<dbReference type="OrthoDB" id="1743623at2759"/>
<dbReference type="EMBL" id="JAKOGI010000063">
    <property type="protein sequence ID" value="KAJ8445998.1"/>
    <property type="molecule type" value="Genomic_DNA"/>
</dbReference>
<sequence length="178" mass="20702">MNNEHVPKWDWEDPIPKSPIPWDKLIKGNSLNEESSDSEYVPKTEDDLEAFENIAAEMDTDGETDGDVPRLLRKKEKPIKVDEHTDFKKLKWQVRMTFGTVQGFKDAISKFAITQGYDLKIGISNSRRRKVGAVCKQGYKFKVYASWDKSKDAWVVRTVNNSHSYIRNMVKNRQLKYT</sequence>
<evidence type="ECO:0008006" key="4">
    <source>
        <dbReference type="Google" id="ProtNLM"/>
    </source>
</evidence>
<feature type="region of interest" description="Disordered" evidence="1">
    <location>
        <begin position="1"/>
        <end position="22"/>
    </location>
</feature>
<evidence type="ECO:0000313" key="2">
    <source>
        <dbReference type="EMBL" id="KAJ8445998.1"/>
    </source>
</evidence>
<proteinExistence type="predicted"/>
<evidence type="ECO:0000256" key="1">
    <source>
        <dbReference type="SAM" id="MobiDB-lite"/>
    </source>
</evidence>
<keyword evidence="3" id="KW-1185">Reference proteome</keyword>
<protein>
    <recommendedName>
        <fullName evidence="4">Transposase MuDR plant domain-containing protein</fullName>
    </recommendedName>
</protein>
<dbReference type="Proteomes" id="UP001153076">
    <property type="component" value="Unassembled WGS sequence"/>
</dbReference>
<reference evidence="2" key="1">
    <citation type="submission" date="2022-04" db="EMBL/GenBank/DDBJ databases">
        <title>Carnegiea gigantea Genome sequencing and assembly v2.</title>
        <authorList>
            <person name="Copetti D."/>
            <person name="Sanderson M.J."/>
            <person name="Burquez A."/>
            <person name="Wojciechowski M.F."/>
        </authorList>
    </citation>
    <scope>NUCLEOTIDE SEQUENCE</scope>
    <source>
        <strain evidence="2">SGP5-SGP5p</strain>
        <tissue evidence="2">Aerial part</tissue>
    </source>
</reference>
<dbReference type="AlphaFoldDB" id="A0A9Q1KNF4"/>
<gene>
    <name evidence="2" type="ORF">Cgig2_021830</name>
</gene>
<evidence type="ECO:0000313" key="3">
    <source>
        <dbReference type="Proteomes" id="UP001153076"/>
    </source>
</evidence>
<organism evidence="2 3">
    <name type="scientific">Carnegiea gigantea</name>
    <dbReference type="NCBI Taxonomy" id="171969"/>
    <lineage>
        <taxon>Eukaryota</taxon>
        <taxon>Viridiplantae</taxon>
        <taxon>Streptophyta</taxon>
        <taxon>Embryophyta</taxon>
        <taxon>Tracheophyta</taxon>
        <taxon>Spermatophyta</taxon>
        <taxon>Magnoliopsida</taxon>
        <taxon>eudicotyledons</taxon>
        <taxon>Gunneridae</taxon>
        <taxon>Pentapetalae</taxon>
        <taxon>Caryophyllales</taxon>
        <taxon>Cactineae</taxon>
        <taxon>Cactaceae</taxon>
        <taxon>Cactoideae</taxon>
        <taxon>Echinocereeae</taxon>
        <taxon>Carnegiea</taxon>
    </lineage>
</organism>
<name>A0A9Q1KNF4_9CARY</name>
<comment type="caution">
    <text evidence="2">The sequence shown here is derived from an EMBL/GenBank/DDBJ whole genome shotgun (WGS) entry which is preliminary data.</text>
</comment>